<evidence type="ECO:0000256" key="1">
    <source>
        <dbReference type="ARBA" id="ARBA00004141"/>
    </source>
</evidence>
<evidence type="ECO:0000256" key="3">
    <source>
        <dbReference type="ARBA" id="ARBA00022989"/>
    </source>
</evidence>
<dbReference type="Pfam" id="PF01061">
    <property type="entry name" value="ABC2_membrane"/>
    <property type="match status" value="1"/>
</dbReference>
<organism evidence="7">
    <name type="scientific">Arundo donax</name>
    <name type="common">Giant reed</name>
    <name type="synonym">Donax arundinaceus</name>
    <dbReference type="NCBI Taxonomy" id="35708"/>
    <lineage>
        <taxon>Eukaryota</taxon>
        <taxon>Viridiplantae</taxon>
        <taxon>Streptophyta</taxon>
        <taxon>Embryophyta</taxon>
        <taxon>Tracheophyta</taxon>
        <taxon>Spermatophyta</taxon>
        <taxon>Magnoliopsida</taxon>
        <taxon>Liliopsida</taxon>
        <taxon>Poales</taxon>
        <taxon>Poaceae</taxon>
        <taxon>PACMAD clade</taxon>
        <taxon>Arundinoideae</taxon>
        <taxon>Arundineae</taxon>
        <taxon>Arundo</taxon>
    </lineage>
</organism>
<dbReference type="EMBL" id="GBRH01217483">
    <property type="protein sequence ID" value="JAD80412.1"/>
    <property type="molecule type" value="Transcribed_RNA"/>
</dbReference>
<dbReference type="PANTHER" id="PTHR48040">
    <property type="entry name" value="PLEIOTROPIC DRUG RESISTANCE PROTEIN 1-LIKE ISOFORM X1"/>
    <property type="match status" value="1"/>
</dbReference>
<keyword evidence="3 5" id="KW-1133">Transmembrane helix</keyword>
<dbReference type="PANTHER" id="PTHR48040:SF64">
    <property type="entry name" value="ABC TRANSPORTER DOMAIN-CONTAINING PROTEIN"/>
    <property type="match status" value="1"/>
</dbReference>
<proteinExistence type="predicted"/>
<dbReference type="GO" id="GO:0016020">
    <property type="term" value="C:membrane"/>
    <property type="evidence" value="ECO:0007669"/>
    <property type="project" value="UniProtKB-SubCell"/>
</dbReference>
<comment type="subcellular location">
    <subcellularLocation>
        <location evidence="1">Membrane</location>
        <topology evidence="1">Multi-pass membrane protein</topology>
    </subcellularLocation>
</comment>
<evidence type="ECO:0000256" key="4">
    <source>
        <dbReference type="ARBA" id="ARBA00023136"/>
    </source>
</evidence>
<sequence>MLLIDELEKPEPNTEDLHFPHSYWQNFMTQCVACLWKQSCAYWKNSEHNVVRFINTFAVSIMFGIVFWKIGSTM</sequence>
<feature type="domain" description="ABC-2 type transporter transmembrane" evidence="6">
    <location>
        <begin position="29"/>
        <end position="71"/>
    </location>
</feature>
<keyword evidence="4 5" id="KW-0472">Membrane</keyword>
<dbReference type="GO" id="GO:0140359">
    <property type="term" value="F:ABC-type transporter activity"/>
    <property type="evidence" value="ECO:0007669"/>
    <property type="project" value="InterPro"/>
</dbReference>
<name>A0A0A9D9J2_ARUDO</name>
<dbReference type="AlphaFoldDB" id="A0A0A9D9J2"/>
<accession>A0A0A9D9J2</accession>
<dbReference type="InterPro" id="IPR013525">
    <property type="entry name" value="ABC2_TM"/>
</dbReference>
<keyword evidence="2 5" id="KW-0812">Transmembrane</keyword>
<feature type="transmembrane region" description="Helical" evidence="5">
    <location>
        <begin position="53"/>
        <end position="71"/>
    </location>
</feature>
<evidence type="ECO:0000313" key="7">
    <source>
        <dbReference type="EMBL" id="JAD80412.1"/>
    </source>
</evidence>
<evidence type="ECO:0000256" key="2">
    <source>
        <dbReference type="ARBA" id="ARBA00022692"/>
    </source>
</evidence>
<protein>
    <recommendedName>
        <fullName evidence="6">ABC-2 type transporter transmembrane domain-containing protein</fullName>
    </recommendedName>
</protein>
<evidence type="ECO:0000259" key="6">
    <source>
        <dbReference type="Pfam" id="PF01061"/>
    </source>
</evidence>
<reference evidence="7" key="1">
    <citation type="submission" date="2014-09" db="EMBL/GenBank/DDBJ databases">
        <authorList>
            <person name="Magalhaes I.L.F."/>
            <person name="Oliveira U."/>
            <person name="Santos F.R."/>
            <person name="Vidigal T.H.D.A."/>
            <person name="Brescovit A.D."/>
            <person name="Santos A.J."/>
        </authorList>
    </citation>
    <scope>NUCLEOTIDE SEQUENCE</scope>
    <source>
        <tissue evidence="7">Shoot tissue taken approximately 20 cm above the soil surface</tissue>
    </source>
</reference>
<evidence type="ECO:0000256" key="5">
    <source>
        <dbReference type="SAM" id="Phobius"/>
    </source>
</evidence>
<reference evidence="7" key="2">
    <citation type="journal article" date="2015" name="Data Brief">
        <title>Shoot transcriptome of the giant reed, Arundo donax.</title>
        <authorList>
            <person name="Barrero R.A."/>
            <person name="Guerrero F.D."/>
            <person name="Moolhuijzen P."/>
            <person name="Goolsby J.A."/>
            <person name="Tidwell J."/>
            <person name="Bellgard S.E."/>
            <person name="Bellgard M.I."/>
        </authorList>
    </citation>
    <scope>NUCLEOTIDE SEQUENCE</scope>
    <source>
        <tissue evidence="7">Shoot tissue taken approximately 20 cm above the soil surface</tissue>
    </source>
</reference>